<gene>
    <name evidence="3" type="ORF">CR513_43175</name>
</gene>
<name>A0A371FEP0_MUCPR</name>
<dbReference type="OrthoDB" id="417598at2759"/>
<dbReference type="Gene3D" id="1.10.340.70">
    <property type="match status" value="1"/>
</dbReference>
<evidence type="ECO:0000259" key="2">
    <source>
        <dbReference type="Pfam" id="PF17921"/>
    </source>
</evidence>
<feature type="compositionally biased region" description="Basic and acidic residues" evidence="1">
    <location>
        <begin position="464"/>
        <end position="478"/>
    </location>
</feature>
<evidence type="ECO:0000313" key="4">
    <source>
        <dbReference type="Proteomes" id="UP000257109"/>
    </source>
</evidence>
<evidence type="ECO:0000313" key="3">
    <source>
        <dbReference type="EMBL" id="RDX76792.1"/>
    </source>
</evidence>
<sequence>MNLVADALSKRHDLTAMLETKLFGLDCIKELYEKNIDFGKSFSMCIHLDFGDFYRHNGFLFKANRLCVPKCSIRELLVRESHEGGLMGHFGVQKTLEILNKHFFCPHMRKDVHNICERCLTCKLAKSKVSPHSLYTSLSIPTTHWIDIFMDFVLDLPRSKGGRDSAFVVIDRFSKMAYFIPCHKTDDASHVTNCFSREVVRIHELPRINVPDKDTNFLSFLEVPMVLRDWEDWIPHVQFSYTMVFNSTTSHSPIELAYGFNPSSPLYLFPLPSLPTYVNDEGLSKAQFIKKLHQKARMHMEKKGETYAKNVNKGSKEVLFKEGTQDPNLRSSSLQKGEDDAYMRDYTQGHQGGLNKEANPTLEGPMTKGRLKRIQEEVQLKLATLRAKRRPKKAYLALGQSPFRFYIKLGLDCGSKGSSLWRLHTFSMDDYGSLTTRFSFMHDGQKVTLKPLSQKEVNEDQLKVKMKREKERKNQNTKREKRKKIMKKSIKCPKGVERPKRKKEKKIVWRARKS</sequence>
<proteinExistence type="predicted"/>
<dbReference type="InterPro" id="IPR012337">
    <property type="entry name" value="RNaseH-like_sf"/>
</dbReference>
<dbReference type="PANTHER" id="PTHR35046">
    <property type="entry name" value="ZINC KNUCKLE (CCHC-TYPE) FAMILY PROTEIN"/>
    <property type="match status" value="1"/>
</dbReference>
<dbReference type="GO" id="GO:0003676">
    <property type="term" value="F:nucleic acid binding"/>
    <property type="evidence" value="ECO:0007669"/>
    <property type="project" value="InterPro"/>
</dbReference>
<comment type="caution">
    <text evidence="3">The sequence shown here is derived from an EMBL/GenBank/DDBJ whole genome shotgun (WGS) entry which is preliminary data.</text>
</comment>
<dbReference type="PANTHER" id="PTHR35046:SF9">
    <property type="entry name" value="RNA-DIRECTED DNA POLYMERASE"/>
    <property type="match status" value="1"/>
</dbReference>
<dbReference type="InterPro" id="IPR041588">
    <property type="entry name" value="Integrase_H2C2"/>
</dbReference>
<organism evidence="3 4">
    <name type="scientific">Mucuna pruriens</name>
    <name type="common">Velvet bean</name>
    <name type="synonym">Dolichos pruriens</name>
    <dbReference type="NCBI Taxonomy" id="157652"/>
    <lineage>
        <taxon>Eukaryota</taxon>
        <taxon>Viridiplantae</taxon>
        <taxon>Streptophyta</taxon>
        <taxon>Embryophyta</taxon>
        <taxon>Tracheophyta</taxon>
        <taxon>Spermatophyta</taxon>
        <taxon>Magnoliopsida</taxon>
        <taxon>eudicotyledons</taxon>
        <taxon>Gunneridae</taxon>
        <taxon>Pentapetalae</taxon>
        <taxon>rosids</taxon>
        <taxon>fabids</taxon>
        <taxon>Fabales</taxon>
        <taxon>Fabaceae</taxon>
        <taxon>Papilionoideae</taxon>
        <taxon>50 kb inversion clade</taxon>
        <taxon>NPAAA clade</taxon>
        <taxon>indigoferoid/millettioid clade</taxon>
        <taxon>Phaseoleae</taxon>
        <taxon>Mucuna</taxon>
    </lineage>
</organism>
<feature type="compositionally biased region" description="Basic residues" evidence="1">
    <location>
        <begin position="479"/>
        <end position="491"/>
    </location>
</feature>
<keyword evidence="4" id="KW-1185">Reference proteome</keyword>
<dbReference type="AlphaFoldDB" id="A0A371FEP0"/>
<dbReference type="EMBL" id="QJKJ01009384">
    <property type="protein sequence ID" value="RDX76792.1"/>
    <property type="molecule type" value="Genomic_DNA"/>
</dbReference>
<feature type="non-terminal residue" evidence="3">
    <location>
        <position position="1"/>
    </location>
</feature>
<feature type="compositionally biased region" description="Basic residues" evidence="1">
    <location>
        <begin position="499"/>
        <end position="514"/>
    </location>
</feature>
<accession>A0A371FEP0</accession>
<dbReference type="Gene3D" id="3.30.420.10">
    <property type="entry name" value="Ribonuclease H-like superfamily/Ribonuclease H"/>
    <property type="match status" value="1"/>
</dbReference>
<evidence type="ECO:0000256" key="1">
    <source>
        <dbReference type="SAM" id="MobiDB-lite"/>
    </source>
</evidence>
<dbReference type="SUPFAM" id="SSF53098">
    <property type="entry name" value="Ribonuclease H-like"/>
    <property type="match status" value="1"/>
</dbReference>
<dbReference type="InterPro" id="IPR036397">
    <property type="entry name" value="RNaseH_sf"/>
</dbReference>
<dbReference type="Proteomes" id="UP000257109">
    <property type="component" value="Unassembled WGS sequence"/>
</dbReference>
<feature type="domain" description="Integrase zinc-binding" evidence="2">
    <location>
        <begin position="72"/>
        <end position="127"/>
    </location>
</feature>
<dbReference type="Pfam" id="PF17921">
    <property type="entry name" value="Integrase_H2C2"/>
    <property type="match status" value="1"/>
</dbReference>
<dbReference type="FunFam" id="1.10.340.70:FF:000001">
    <property type="entry name" value="Retrovirus-related Pol polyprotein from transposon gypsy-like Protein"/>
    <property type="match status" value="1"/>
</dbReference>
<protein>
    <recommendedName>
        <fullName evidence="2">Integrase zinc-binding domain-containing protein</fullName>
    </recommendedName>
</protein>
<feature type="region of interest" description="Disordered" evidence="1">
    <location>
        <begin position="464"/>
        <end position="514"/>
    </location>
</feature>
<reference evidence="3" key="1">
    <citation type="submission" date="2018-05" db="EMBL/GenBank/DDBJ databases">
        <title>Draft genome of Mucuna pruriens seed.</title>
        <authorList>
            <person name="Nnadi N.E."/>
            <person name="Vos R."/>
            <person name="Hasami M.H."/>
            <person name="Devisetty U.K."/>
            <person name="Aguiy J.C."/>
        </authorList>
    </citation>
    <scope>NUCLEOTIDE SEQUENCE [LARGE SCALE GENOMIC DNA]</scope>
    <source>
        <strain evidence="3">JCA_2017</strain>
    </source>
</reference>